<dbReference type="KEGG" id="nod:FOH10_18400"/>
<dbReference type="GO" id="GO:0008324">
    <property type="term" value="F:monoatomic cation transmembrane transporter activity"/>
    <property type="evidence" value="ECO:0007669"/>
    <property type="project" value="InterPro"/>
</dbReference>
<dbReference type="GeneID" id="80334340"/>
<evidence type="ECO:0000313" key="3">
    <source>
        <dbReference type="EMBL" id="QDP80388.1"/>
    </source>
</evidence>
<accession>A0A516NNB0</accession>
<dbReference type="InterPro" id="IPR050721">
    <property type="entry name" value="Trk_Ktr_HKT_K-transport"/>
</dbReference>
<dbReference type="SUPFAM" id="SSF51735">
    <property type="entry name" value="NAD(P)-binding Rossmann-fold domains"/>
    <property type="match status" value="1"/>
</dbReference>
<dbReference type="InterPro" id="IPR006037">
    <property type="entry name" value="RCK_C"/>
</dbReference>
<dbReference type="AlphaFoldDB" id="A0A516NNB0"/>
<proteinExistence type="predicted"/>
<dbReference type="PANTHER" id="PTHR43833:SF7">
    <property type="entry name" value="KTR SYSTEM POTASSIUM UPTAKE PROTEIN C"/>
    <property type="match status" value="1"/>
</dbReference>
<dbReference type="InterPro" id="IPR036721">
    <property type="entry name" value="RCK_C_sf"/>
</dbReference>
<feature type="domain" description="RCK N-terminal" evidence="1">
    <location>
        <begin position="14"/>
        <end position="131"/>
    </location>
</feature>
<dbReference type="SUPFAM" id="SSF116726">
    <property type="entry name" value="TrkA C-terminal domain-like"/>
    <property type="match status" value="1"/>
</dbReference>
<evidence type="ECO:0000313" key="4">
    <source>
        <dbReference type="Proteomes" id="UP000317039"/>
    </source>
</evidence>
<dbReference type="Gene3D" id="3.30.70.1450">
    <property type="entry name" value="Regulator of K+ conductance, C-terminal domain"/>
    <property type="match status" value="1"/>
</dbReference>
<dbReference type="Proteomes" id="UP000317039">
    <property type="component" value="Chromosome"/>
</dbReference>
<dbReference type="InterPro" id="IPR036291">
    <property type="entry name" value="NAD(P)-bd_dom_sf"/>
</dbReference>
<evidence type="ECO:0000259" key="1">
    <source>
        <dbReference type="PROSITE" id="PS51201"/>
    </source>
</evidence>
<evidence type="ECO:0000259" key="2">
    <source>
        <dbReference type="PROSITE" id="PS51202"/>
    </source>
</evidence>
<dbReference type="GO" id="GO:0006813">
    <property type="term" value="P:potassium ion transport"/>
    <property type="evidence" value="ECO:0007669"/>
    <property type="project" value="InterPro"/>
</dbReference>
<dbReference type="Pfam" id="PF02080">
    <property type="entry name" value="TrkA_C"/>
    <property type="match status" value="1"/>
</dbReference>
<dbReference type="Pfam" id="PF02254">
    <property type="entry name" value="TrkA_N"/>
    <property type="match status" value="1"/>
</dbReference>
<dbReference type="EMBL" id="CP041695">
    <property type="protein sequence ID" value="QDP80388.1"/>
    <property type="molecule type" value="Genomic_DNA"/>
</dbReference>
<dbReference type="RefSeq" id="WP_143981666.1">
    <property type="nucleotide sequence ID" value="NZ_CP041695.1"/>
</dbReference>
<dbReference type="PROSITE" id="PS51202">
    <property type="entry name" value="RCK_C"/>
    <property type="match status" value="1"/>
</dbReference>
<dbReference type="PROSITE" id="PS51201">
    <property type="entry name" value="RCK_N"/>
    <property type="match status" value="1"/>
</dbReference>
<protein>
    <submittedName>
        <fullName evidence="3">TrkA family potassium uptake protein</fullName>
    </submittedName>
</protein>
<dbReference type="PANTHER" id="PTHR43833">
    <property type="entry name" value="POTASSIUM CHANNEL PROTEIN 2-RELATED-RELATED"/>
    <property type="match status" value="1"/>
</dbReference>
<name>A0A516NNB0_9NOCA</name>
<organism evidence="3 4">
    <name type="scientific">Nocardia otitidiscaviarum</name>
    <dbReference type="NCBI Taxonomy" id="1823"/>
    <lineage>
        <taxon>Bacteria</taxon>
        <taxon>Bacillati</taxon>
        <taxon>Actinomycetota</taxon>
        <taxon>Actinomycetes</taxon>
        <taxon>Mycobacteriales</taxon>
        <taxon>Nocardiaceae</taxon>
        <taxon>Nocardia</taxon>
    </lineage>
</organism>
<gene>
    <name evidence="3" type="ORF">FOH10_18400</name>
</gene>
<dbReference type="InterPro" id="IPR003148">
    <property type="entry name" value="RCK_N"/>
</dbReference>
<sequence>MARTPFTKAPKHPGTRVVVIGLGRFGSSLARELVVHGSEVLAIDSDPRLVQGYSDELTHVAVADTTDIGALEQLGVPDFPHAVVGIGTDLEASILTTSLLVDFKIPRIWAKATSRQHGRILERIGAHRVVLPEFDMGERIAHLVTGRMLDYIEFDDDYAMVRTTAPRAVIGTTLTDSGLREQFNVTVVAIKRRGGEFTYATPETIVMDGDQLIVSGSIACVESFADLV</sequence>
<reference evidence="3 4" key="1">
    <citation type="submission" date="2019-07" db="EMBL/GenBank/DDBJ databases">
        <title>Complete Genome Sequence and Methylome Analysis of Nocardia otitidis-caviarum NEB252.</title>
        <authorList>
            <person name="Fomenkov A."/>
            <person name="Anton B.P."/>
            <person name="Vincze T."/>
            <person name="Roberts R.J."/>
        </authorList>
    </citation>
    <scope>NUCLEOTIDE SEQUENCE [LARGE SCALE GENOMIC DNA]</scope>
    <source>
        <strain evidence="3 4">NEB252</strain>
    </source>
</reference>
<dbReference type="Gene3D" id="3.40.50.720">
    <property type="entry name" value="NAD(P)-binding Rossmann-like Domain"/>
    <property type="match status" value="1"/>
</dbReference>
<feature type="domain" description="RCK C-terminal" evidence="2">
    <location>
        <begin position="146"/>
        <end position="228"/>
    </location>
</feature>